<dbReference type="PROSITE" id="PS50110">
    <property type="entry name" value="RESPONSE_REGULATORY"/>
    <property type="match status" value="1"/>
</dbReference>
<feature type="domain" description="Response regulatory" evidence="10">
    <location>
        <begin position="21"/>
        <end position="134"/>
    </location>
</feature>
<feature type="domain" description="OmpR/PhoB-type" evidence="11">
    <location>
        <begin position="146"/>
        <end position="244"/>
    </location>
</feature>
<dbReference type="SMART" id="SM00448">
    <property type="entry name" value="REC"/>
    <property type="match status" value="1"/>
</dbReference>
<keyword evidence="5" id="KW-0805">Transcription regulation</keyword>
<dbReference type="InterPro" id="IPR001867">
    <property type="entry name" value="OmpR/PhoB-type_DNA-bd"/>
</dbReference>
<comment type="caution">
    <text evidence="8">Lacks conserved residue(s) required for the propagation of feature annotation.</text>
</comment>
<evidence type="ECO:0000256" key="8">
    <source>
        <dbReference type="PROSITE-ProRule" id="PRU00169"/>
    </source>
</evidence>
<dbReference type="Pfam" id="PF00486">
    <property type="entry name" value="Trans_reg_C"/>
    <property type="match status" value="1"/>
</dbReference>
<evidence type="ECO:0000313" key="12">
    <source>
        <dbReference type="EMBL" id="MEZ8082925.1"/>
    </source>
</evidence>
<evidence type="ECO:0000256" key="9">
    <source>
        <dbReference type="PROSITE-ProRule" id="PRU01091"/>
    </source>
</evidence>
<comment type="caution">
    <text evidence="12">The sequence shown here is derived from an EMBL/GenBank/DDBJ whole genome shotgun (WGS) entry which is preliminary data.</text>
</comment>
<evidence type="ECO:0000256" key="2">
    <source>
        <dbReference type="ARBA" id="ARBA00022490"/>
    </source>
</evidence>
<dbReference type="EMBL" id="JBGONM010000047">
    <property type="protein sequence ID" value="MEZ8082925.1"/>
    <property type="molecule type" value="Genomic_DNA"/>
</dbReference>
<dbReference type="SMART" id="SM00862">
    <property type="entry name" value="Trans_reg_C"/>
    <property type="match status" value="1"/>
</dbReference>
<dbReference type="SUPFAM" id="SSF52172">
    <property type="entry name" value="CheY-like"/>
    <property type="match status" value="1"/>
</dbReference>
<keyword evidence="4" id="KW-0902">Two-component regulatory system</keyword>
<dbReference type="Pfam" id="PF00072">
    <property type="entry name" value="Response_reg"/>
    <property type="match status" value="1"/>
</dbReference>
<name>A0ABV4L5P8_9GAMM</name>
<protein>
    <submittedName>
        <fullName evidence="12">Response regulator transcription factor</fullName>
    </submittedName>
</protein>
<dbReference type="Proteomes" id="UP001569154">
    <property type="component" value="Unassembled WGS sequence"/>
</dbReference>
<keyword evidence="6 9" id="KW-0238">DNA-binding</keyword>
<keyword evidence="13" id="KW-1185">Reference proteome</keyword>
<keyword evidence="3" id="KW-0597">Phosphoprotein</keyword>
<evidence type="ECO:0000259" key="10">
    <source>
        <dbReference type="PROSITE" id="PS50110"/>
    </source>
</evidence>
<accession>A0ABV4L5P8</accession>
<dbReference type="PROSITE" id="PS51755">
    <property type="entry name" value="OMPR_PHOB"/>
    <property type="match status" value="1"/>
</dbReference>
<evidence type="ECO:0000256" key="6">
    <source>
        <dbReference type="ARBA" id="ARBA00023125"/>
    </source>
</evidence>
<dbReference type="RefSeq" id="WP_017013336.1">
    <property type="nucleotide sequence ID" value="NZ_AJYG02000116.1"/>
</dbReference>
<evidence type="ECO:0000313" key="13">
    <source>
        <dbReference type="Proteomes" id="UP001569154"/>
    </source>
</evidence>
<dbReference type="InterPro" id="IPR011006">
    <property type="entry name" value="CheY-like_superfamily"/>
</dbReference>
<reference evidence="12 13" key="1">
    <citation type="submission" date="2024-06" db="EMBL/GenBank/DDBJ databases">
        <authorList>
            <person name="Steensen K."/>
            <person name="Seneca J."/>
            <person name="Bartlau N."/>
            <person name="Yu A.X."/>
            <person name="Polz M.F."/>
        </authorList>
    </citation>
    <scope>NUCLEOTIDE SEQUENCE [LARGE SCALE GENOMIC DNA]</scope>
    <source>
        <strain evidence="12 13">1F260</strain>
    </source>
</reference>
<keyword evidence="7" id="KW-0804">Transcription</keyword>
<evidence type="ECO:0000259" key="11">
    <source>
        <dbReference type="PROSITE" id="PS51755"/>
    </source>
</evidence>
<sequence>MSSKKDVSEVMNARGAQHGNILLVVEPDKKYGQVLVDQLQRKGFMARWCLSSEEALALHDQLAVELVMLSTSLPEMKGHNLLKQLRHKTSVPIVLLAKTYCQLTCINSFLYGADDYITRLQPFSEIVCRTAAILRRTGQQPMPFHHSLMIVDQLAMDKKQQIVTFDGQVISVTPIQFKLLWTLVVQQHQILSKDYLYQRVLSREFQKYDRSLDMHLSRVRKKLVAAGMDAERLQTAHGVGYCFS</sequence>
<evidence type="ECO:0000256" key="1">
    <source>
        <dbReference type="ARBA" id="ARBA00004496"/>
    </source>
</evidence>
<dbReference type="Gene3D" id="1.10.10.10">
    <property type="entry name" value="Winged helix-like DNA-binding domain superfamily/Winged helix DNA-binding domain"/>
    <property type="match status" value="1"/>
</dbReference>
<dbReference type="InterPro" id="IPR016032">
    <property type="entry name" value="Sig_transdc_resp-reg_C-effctor"/>
</dbReference>
<dbReference type="Gene3D" id="3.40.50.2300">
    <property type="match status" value="1"/>
</dbReference>
<keyword evidence="2" id="KW-0963">Cytoplasm</keyword>
<proteinExistence type="predicted"/>
<comment type="subcellular location">
    <subcellularLocation>
        <location evidence="1">Cytoplasm</location>
    </subcellularLocation>
</comment>
<dbReference type="InterPro" id="IPR036388">
    <property type="entry name" value="WH-like_DNA-bd_sf"/>
</dbReference>
<dbReference type="SUPFAM" id="SSF46894">
    <property type="entry name" value="C-terminal effector domain of the bipartite response regulators"/>
    <property type="match status" value="1"/>
</dbReference>
<evidence type="ECO:0000256" key="7">
    <source>
        <dbReference type="ARBA" id="ARBA00023163"/>
    </source>
</evidence>
<dbReference type="CDD" id="cd00383">
    <property type="entry name" value="trans_reg_C"/>
    <property type="match status" value="1"/>
</dbReference>
<dbReference type="PANTHER" id="PTHR48111:SF39">
    <property type="entry name" value="TRANSCRIPTIONAL REGULATORY PROTEIN CPXR"/>
    <property type="match status" value="1"/>
</dbReference>
<dbReference type="InterPro" id="IPR001789">
    <property type="entry name" value="Sig_transdc_resp-reg_receiver"/>
</dbReference>
<evidence type="ECO:0000256" key="4">
    <source>
        <dbReference type="ARBA" id="ARBA00023012"/>
    </source>
</evidence>
<evidence type="ECO:0000256" key="5">
    <source>
        <dbReference type="ARBA" id="ARBA00023015"/>
    </source>
</evidence>
<gene>
    <name evidence="12" type="ORF">ACED35_17560</name>
</gene>
<evidence type="ECO:0000256" key="3">
    <source>
        <dbReference type="ARBA" id="ARBA00022553"/>
    </source>
</evidence>
<dbReference type="PANTHER" id="PTHR48111">
    <property type="entry name" value="REGULATOR OF RPOS"/>
    <property type="match status" value="1"/>
</dbReference>
<feature type="DNA-binding region" description="OmpR/PhoB-type" evidence="9">
    <location>
        <begin position="146"/>
        <end position="244"/>
    </location>
</feature>
<organism evidence="12 13">
    <name type="scientific">Enterovibrio norvegicus</name>
    <dbReference type="NCBI Taxonomy" id="188144"/>
    <lineage>
        <taxon>Bacteria</taxon>
        <taxon>Pseudomonadati</taxon>
        <taxon>Pseudomonadota</taxon>
        <taxon>Gammaproteobacteria</taxon>
        <taxon>Vibrionales</taxon>
        <taxon>Vibrionaceae</taxon>
        <taxon>Enterovibrio</taxon>
    </lineage>
</organism>
<dbReference type="InterPro" id="IPR039420">
    <property type="entry name" value="WalR-like"/>
</dbReference>